<feature type="compositionally biased region" description="Polar residues" evidence="1">
    <location>
        <begin position="278"/>
        <end position="290"/>
    </location>
</feature>
<evidence type="ECO:0000313" key="4">
    <source>
        <dbReference type="Proteomes" id="UP000008312"/>
    </source>
</evidence>
<dbReference type="CDD" id="cd06257">
    <property type="entry name" value="DnaJ"/>
    <property type="match status" value="1"/>
</dbReference>
<dbReference type="InterPro" id="IPR044634">
    <property type="entry name" value="Zuotin/DnaJC2"/>
</dbReference>
<feature type="domain" description="J" evidence="2">
    <location>
        <begin position="22"/>
        <end position="91"/>
    </location>
</feature>
<evidence type="ECO:0000259" key="2">
    <source>
        <dbReference type="PROSITE" id="PS50076"/>
    </source>
</evidence>
<dbReference type="InParanoid" id="D8M6A7"/>
<dbReference type="Pfam" id="PF00226">
    <property type="entry name" value="DnaJ"/>
    <property type="match status" value="1"/>
</dbReference>
<reference evidence="3" key="1">
    <citation type="submission" date="2010-02" db="EMBL/GenBank/DDBJ databases">
        <title>Sequencing and annotation of the Blastocystis hominis genome.</title>
        <authorList>
            <person name="Wincker P."/>
        </authorList>
    </citation>
    <scope>NUCLEOTIDE SEQUENCE</scope>
    <source>
        <strain evidence="3">Singapore isolate B</strain>
    </source>
</reference>
<dbReference type="GO" id="GO:0051083">
    <property type="term" value="P:'de novo' cotranslational protein folding"/>
    <property type="evidence" value="ECO:0007669"/>
    <property type="project" value="InterPro"/>
</dbReference>
<dbReference type="AlphaFoldDB" id="D8M6A7"/>
<feature type="region of interest" description="Disordered" evidence="1">
    <location>
        <begin position="222"/>
        <end position="292"/>
    </location>
</feature>
<feature type="compositionally biased region" description="Basic residues" evidence="1">
    <location>
        <begin position="357"/>
        <end position="378"/>
    </location>
</feature>
<dbReference type="GO" id="GO:0005829">
    <property type="term" value="C:cytosol"/>
    <property type="evidence" value="ECO:0007669"/>
    <property type="project" value="TreeGrafter"/>
</dbReference>
<dbReference type="RefSeq" id="XP_012897708.1">
    <property type="nucleotide sequence ID" value="XM_013042254.1"/>
</dbReference>
<feature type="compositionally biased region" description="Basic residues" evidence="1">
    <location>
        <begin position="231"/>
        <end position="252"/>
    </location>
</feature>
<dbReference type="Gene3D" id="1.10.287.110">
    <property type="entry name" value="DnaJ domain"/>
    <property type="match status" value="1"/>
</dbReference>
<dbReference type="GO" id="GO:0030544">
    <property type="term" value="F:Hsp70 protein binding"/>
    <property type="evidence" value="ECO:0007669"/>
    <property type="project" value="InterPro"/>
</dbReference>
<dbReference type="InterPro" id="IPR001623">
    <property type="entry name" value="DnaJ_domain"/>
</dbReference>
<name>D8M6A7_BLAHO</name>
<organism evidence="3">
    <name type="scientific">Blastocystis hominis</name>
    <dbReference type="NCBI Taxonomy" id="12968"/>
    <lineage>
        <taxon>Eukaryota</taxon>
        <taxon>Sar</taxon>
        <taxon>Stramenopiles</taxon>
        <taxon>Bigyra</taxon>
        <taxon>Opalozoa</taxon>
        <taxon>Opalinata</taxon>
        <taxon>Blastocystidae</taxon>
        <taxon>Blastocystis</taxon>
    </lineage>
</organism>
<gene>
    <name evidence="3" type="ORF">GSBLH_T00003493001</name>
</gene>
<dbReference type="PANTHER" id="PTHR43999">
    <property type="entry name" value="DNAJ HOMOLOG SUBFAMILY C MEMBER 2"/>
    <property type="match status" value="1"/>
</dbReference>
<dbReference type="SUPFAM" id="SSF46565">
    <property type="entry name" value="Chaperone J-domain"/>
    <property type="match status" value="1"/>
</dbReference>
<sequence>MSVQRGKHETSKALFSNLNNDDYYKVLGLENLRWRATEDDIRSAYRSLVLKYHPDKMADPKPEDRQIFIKIQEAYDVLGTLEKRRAYDSMDIELIVPTMEEGDDFFECFQDIFFNYSRFSTIQPAPLLGTIDTPWEKVDAFYKFWREFHSWRVYSAYDEYNLEESNSRAEKRWMNQMNEAHRRKLRLQDSKKLQAIVEKAYRLDPRVAAYKEKLEKERIAKEVKRGQNSITHRKKRRRRAGEKKRRGSRSGWKRSERSRSVAQKKSEFERSRRRSASGPNRSTPFPSSLRFQLGNPRHRFKILLRSLRTARLAVARPERRRRHQRRAARPHRQGRFPRFIFSRRRPNRPRSSVFAASRKRKSGGKTKPRWRSRRRAKRAWNGSSKRTTASARRSRNSRRGIGIGGSASRSMWESTVGAIGRGRERSAARGSRKSRSETWGRTRK</sequence>
<dbReference type="GO" id="GO:0043022">
    <property type="term" value="F:ribosome binding"/>
    <property type="evidence" value="ECO:0007669"/>
    <property type="project" value="InterPro"/>
</dbReference>
<dbReference type="PROSITE" id="PS50076">
    <property type="entry name" value="DNAJ_2"/>
    <property type="match status" value="1"/>
</dbReference>
<accession>D8M6A7</accession>
<dbReference type="EMBL" id="FN668661">
    <property type="protein sequence ID" value="CBK23660.2"/>
    <property type="molecule type" value="Genomic_DNA"/>
</dbReference>
<dbReference type="Proteomes" id="UP000008312">
    <property type="component" value="Unassembled WGS sequence"/>
</dbReference>
<keyword evidence="4" id="KW-1185">Reference proteome</keyword>
<dbReference type="SMART" id="SM00271">
    <property type="entry name" value="DnaJ"/>
    <property type="match status" value="1"/>
</dbReference>
<dbReference type="InterPro" id="IPR054076">
    <property type="entry name" value="ZUO1-like_ZHD"/>
</dbReference>
<proteinExistence type="predicted"/>
<dbReference type="Pfam" id="PF21884">
    <property type="entry name" value="ZUO1-like_ZHD"/>
    <property type="match status" value="1"/>
</dbReference>
<dbReference type="OrthoDB" id="1690618at2759"/>
<dbReference type="InterPro" id="IPR036869">
    <property type="entry name" value="J_dom_sf"/>
</dbReference>
<dbReference type="GeneID" id="24920590"/>
<evidence type="ECO:0000256" key="1">
    <source>
        <dbReference type="SAM" id="MobiDB-lite"/>
    </source>
</evidence>
<feature type="region of interest" description="Disordered" evidence="1">
    <location>
        <begin position="314"/>
        <end position="444"/>
    </location>
</feature>
<protein>
    <recommendedName>
        <fullName evidence="2">J domain-containing protein</fullName>
    </recommendedName>
</protein>
<dbReference type="GO" id="GO:0006450">
    <property type="term" value="P:regulation of translational fidelity"/>
    <property type="evidence" value="ECO:0007669"/>
    <property type="project" value="InterPro"/>
</dbReference>
<dbReference type="PRINTS" id="PR00625">
    <property type="entry name" value="JDOMAIN"/>
</dbReference>
<evidence type="ECO:0000313" key="3">
    <source>
        <dbReference type="EMBL" id="CBK23660.2"/>
    </source>
</evidence>
<feature type="compositionally biased region" description="Basic and acidic residues" evidence="1">
    <location>
        <begin position="434"/>
        <end position="444"/>
    </location>
</feature>
<feature type="compositionally biased region" description="Low complexity" evidence="1">
    <location>
        <begin position="379"/>
        <end position="391"/>
    </location>
</feature>
<dbReference type="PANTHER" id="PTHR43999:SF1">
    <property type="entry name" value="DNAJ HOMOLOG SUBFAMILY C MEMBER 2"/>
    <property type="match status" value="1"/>
</dbReference>
<feature type="compositionally biased region" description="Basic and acidic residues" evidence="1">
    <location>
        <begin position="253"/>
        <end position="270"/>
    </location>
</feature>
<feature type="compositionally biased region" description="Basic residues" evidence="1">
    <location>
        <begin position="318"/>
        <end position="348"/>
    </location>
</feature>